<dbReference type="PANTHER" id="PTHR43643">
    <property type="entry name" value="HISTIDINOL-PHOSPHATE AMINOTRANSFERASE 2"/>
    <property type="match status" value="1"/>
</dbReference>
<evidence type="ECO:0000256" key="7">
    <source>
        <dbReference type="ARBA" id="ARBA00023102"/>
    </source>
</evidence>
<evidence type="ECO:0000256" key="1">
    <source>
        <dbReference type="ARBA" id="ARBA00005011"/>
    </source>
</evidence>
<dbReference type="AlphaFoldDB" id="A0A1F4XMH4"/>
<comment type="similarity">
    <text evidence="9">Belongs to the class-I pyridoxal-phosphate-dependent aminotransferase family.</text>
</comment>
<reference evidence="11 12" key="1">
    <citation type="journal article" date="2016" name="Nat. Commun.">
        <title>Thousands of microbial genomes shed light on interconnected biogeochemical processes in an aquifer system.</title>
        <authorList>
            <person name="Anantharaman K."/>
            <person name="Brown C.T."/>
            <person name="Hug L.A."/>
            <person name="Sharon I."/>
            <person name="Castelle C.J."/>
            <person name="Probst A.J."/>
            <person name="Thomas B.C."/>
            <person name="Singh A."/>
            <person name="Wilkins M.J."/>
            <person name="Karaoz U."/>
            <person name="Brodie E.L."/>
            <person name="Williams K.H."/>
            <person name="Hubbard S.S."/>
            <person name="Banfield J.F."/>
        </authorList>
    </citation>
    <scope>NUCLEOTIDE SEQUENCE [LARGE SCALE GENOMIC DNA]</scope>
</reference>
<evidence type="ECO:0000256" key="8">
    <source>
        <dbReference type="ARBA" id="ARBA00047481"/>
    </source>
</evidence>
<dbReference type="STRING" id="1817814.A2V81_02030"/>
<dbReference type="InterPro" id="IPR015421">
    <property type="entry name" value="PyrdxlP-dep_Trfase_major"/>
</dbReference>
<dbReference type="Pfam" id="PF00155">
    <property type="entry name" value="Aminotran_1_2"/>
    <property type="match status" value="1"/>
</dbReference>
<name>A0A1F4XMH4_9BACT</name>
<evidence type="ECO:0000256" key="6">
    <source>
        <dbReference type="ARBA" id="ARBA00022898"/>
    </source>
</evidence>
<dbReference type="InterPro" id="IPR015424">
    <property type="entry name" value="PyrdxlP-dep_Trfase"/>
</dbReference>
<dbReference type="PANTHER" id="PTHR43643:SF6">
    <property type="entry name" value="HISTIDINOL-PHOSPHATE AMINOTRANSFERASE"/>
    <property type="match status" value="1"/>
</dbReference>
<dbReference type="Proteomes" id="UP000177614">
    <property type="component" value="Unassembled WGS sequence"/>
</dbReference>
<dbReference type="InterPro" id="IPR004839">
    <property type="entry name" value="Aminotransferase_I/II_large"/>
</dbReference>
<protein>
    <recommendedName>
        <fullName evidence="9">Aminotransferase</fullName>
        <ecNumber evidence="9">2.6.1.-</ecNumber>
    </recommendedName>
</protein>
<dbReference type="SUPFAM" id="SSF53383">
    <property type="entry name" value="PLP-dependent transferases"/>
    <property type="match status" value="1"/>
</dbReference>
<sequence length="311" mass="35442">MTIDLRTENTYTKYTDLMSAGRDTLATYLDVPEQQIVITCGATGALHAVFSHFSNSSLAIMPFEYFDIFTFAELHKCKLLISLTKDNKQNDVQAFCKLIKQEQPKLIYISLPNNPLGQNYSEDEVKEILAALSPEQISVFDQTLLTKKPFTTSFFRKWAKDKQVIVIGSFSKSHNLVNERIGYMFMPCATVEFHPYAHAPAAHSLKKMMHVVNNSDFARKTIQLIGTNNELMKNWASKHTEFYWLDSNTNFGVLHARNMAIIDFAKKLAEANVLVKTNNDLKCPGNFLRIHLGEPSGKIRRFLKVLDYNSN</sequence>
<proteinExistence type="inferred from homology"/>
<dbReference type="Gene3D" id="3.90.1150.10">
    <property type="entry name" value="Aspartate Aminotransferase, domain 1"/>
    <property type="match status" value="1"/>
</dbReference>
<keyword evidence="3 9" id="KW-0032">Aminotransferase</keyword>
<dbReference type="GO" id="GO:0000105">
    <property type="term" value="P:L-histidine biosynthetic process"/>
    <property type="evidence" value="ECO:0007669"/>
    <property type="project" value="UniProtKB-KW"/>
</dbReference>
<evidence type="ECO:0000256" key="9">
    <source>
        <dbReference type="RuleBase" id="RU000481"/>
    </source>
</evidence>
<dbReference type="Gene3D" id="3.40.640.10">
    <property type="entry name" value="Type I PLP-dependent aspartate aminotransferase-like (Major domain)"/>
    <property type="match status" value="1"/>
</dbReference>
<dbReference type="CDD" id="cd00609">
    <property type="entry name" value="AAT_like"/>
    <property type="match status" value="1"/>
</dbReference>
<evidence type="ECO:0000259" key="10">
    <source>
        <dbReference type="Pfam" id="PF00155"/>
    </source>
</evidence>
<evidence type="ECO:0000256" key="5">
    <source>
        <dbReference type="ARBA" id="ARBA00022679"/>
    </source>
</evidence>
<keyword evidence="6" id="KW-0663">Pyridoxal phosphate</keyword>
<comment type="similarity">
    <text evidence="2">Belongs to the class-II pyridoxal-phosphate-dependent aminotransferase family. Histidinol-phosphate aminotransferase subfamily.</text>
</comment>
<evidence type="ECO:0000256" key="2">
    <source>
        <dbReference type="ARBA" id="ARBA00007970"/>
    </source>
</evidence>
<dbReference type="PROSITE" id="PS00105">
    <property type="entry name" value="AA_TRANSFER_CLASS_1"/>
    <property type="match status" value="1"/>
</dbReference>
<accession>A0A1F4XMH4</accession>
<feature type="domain" description="Aminotransferase class I/classII large" evidence="10">
    <location>
        <begin position="14"/>
        <end position="305"/>
    </location>
</feature>
<comment type="pathway">
    <text evidence="1">Amino-acid biosynthesis; L-histidine biosynthesis; L-histidine from 5-phospho-alpha-D-ribose 1-diphosphate: step 7/9.</text>
</comment>
<dbReference type="EC" id="2.6.1.-" evidence="9"/>
<dbReference type="GO" id="GO:0004400">
    <property type="term" value="F:histidinol-phosphate transaminase activity"/>
    <property type="evidence" value="ECO:0007669"/>
    <property type="project" value="UniProtKB-EC"/>
</dbReference>
<gene>
    <name evidence="11" type="ORF">A2V81_02030</name>
</gene>
<comment type="catalytic activity">
    <reaction evidence="8">
        <text>L-histidinol phosphate + 2-oxoglutarate = 3-(imidazol-4-yl)-2-oxopropyl phosphate + L-glutamate</text>
        <dbReference type="Rhea" id="RHEA:23744"/>
        <dbReference type="ChEBI" id="CHEBI:16810"/>
        <dbReference type="ChEBI" id="CHEBI:29985"/>
        <dbReference type="ChEBI" id="CHEBI:57766"/>
        <dbReference type="ChEBI" id="CHEBI:57980"/>
        <dbReference type="EC" id="2.6.1.9"/>
    </reaction>
</comment>
<evidence type="ECO:0000313" key="12">
    <source>
        <dbReference type="Proteomes" id="UP000177614"/>
    </source>
</evidence>
<dbReference type="GO" id="GO:0030170">
    <property type="term" value="F:pyridoxal phosphate binding"/>
    <property type="evidence" value="ECO:0007669"/>
    <property type="project" value="InterPro"/>
</dbReference>
<comment type="caution">
    <text evidence="11">The sequence shown here is derived from an EMBL/GenBank/DDBJ whole genome shotgun (WGS) entry which is preliminary data.</text>
</comment>
<evidence type="ECO:0000313" key="11">
    <source>
        <dbReference type="EMBL" id="OGC82293.1"/>
    </source>
</evidence>
<dbReference type="EMBL" id="MEWR01000008">
    <property type="protein sequence ID" value="OGC82293.1"/>
    <property type="molecule type" value="Genomic_DNA"/>
</dbReference>
<evidence type="ECO:0000256" key="4">
    <source>
        <dbReference type="ARBA" id="ARBA00022605"/>
    </source>
</evidence>
<comment type="cofactor">
    <cofactor evidence="9">
        <name>pyridoxal 5'-phosphate</name>
        <dbReference type="ChEBI" id="CHEBI:597326"/>
    </cofactor>
</comment>
<organism evidence="11 12">
    <name type="scientific">Candidatus Abawacabacteria bacterium RBG_16_42_10</name>
    <dbReference type="NCBI Taxonomy" id="1817814"/>
    <lineage>
        <taxon>Bacteria</taxon>
        <taxon>Candidatus Abawacaibacteriota</taxon>
    </lineage>
</organism>
<dbReference type="InterPro" id="IPR050106">
    <property type="entry name" value="HistidinolP_aminotransfase"/>
</dbReference>
<keyword evidence="7" id="KW-0368">Histidine biosynthesis</keyword>
<evidence type="ECO:0000256" key="3">
    <source>
        <dbReference type="ARBA" id="ARBA00022576"/>
    </source>
</evidence>
<keyword evidence="5 9" id="KW-0808">Transferase</keyword>
<dbReference type="InterPro" id="IPR015422">
    <property type="entry name" value="PyrdxlP-dep_Trfase_small"/>
</dbReference>
<keyword evidence="4" id="KW-0028">Amino-acid biosynthesis</keyword>
<dbReference type="InterPro" id="IPR004838">
    <property type="entry name" value="NHTrfase_class1_PyrdxlP-BS"/>
</dbReference>